<dbReference type="OrthoDB" id="10362119at2759"/>
<dbReference type="EMBL" id="JAABOJ010000053">
    <property type="protein sequence ID" value="KAF3273458.1"/>
    <property type="molecule type" value="Genomic_DNA"/>
</dbReference>
<dbReference type="Proteomes" id="UP000474640">
    <property type="component" value="Unassembled WGS sequence"/>
</dbReference>
<evidence type="ECO:0000313" key="3">
    <source>
        <dbReference type="EMBL" id="KAF3273458.1"/>
    </source>
</evidence>
<gene>
    <name evidence="3" type="ORF">TWF970_009115</name>
</gene>
<sequence length="413" mass="45804">MNALIPPAPKIFKFLAPFLCLFNGAYSTPLGNGTRSVNSANLIISNDDINTTVSHSPSMNSPKLPPSPTFKPTGTAAETPNASRIIKKAEFISPSLFYQQGQMSVECPNQKDIMTIIRDYVGGTRRYPLPDLGSTGITAEEWNRQLGVWEKVIEDKPTAGKAKRYVKNLQKRCFACRCNPETARLVHETNALLINNPCSNRMIALKCEAYFQCACTVPLIQPTLNATYRSVPLRYFQDAINRIPRYIRERAGDDWIWEVPSSMAEYEGQILRFTTPLWDPPSLPLENSEPLEPYFDVDRSLWADHDPNDPNPPPIRLYGPQANPVNLDFDLDDFLDFTGTGDQDMFDVPPGLEYEYGYGHGPHGYGYGFGEGSGGSGSGSGGGGSGSAKRDLGRRNKAYIESTKEISRRRSQG</sequence>
<feature type="signal peptide" evidence="2">
    <location>
        <begin position="1"/>
        <end position="27"/>
    </location>
</feature>
<protein>
    <submittedName>
        <fullName evidence="3">Uncharacterized protein</fullName>
    </submittedName>
</protein>
<accession>A0A7C8V9C0</accession>
<evidence type="ECO:0000256" key="1">
    <source>
        <dbReference type="SAM" id="MobiDB-lite"/>
    </source>
</evidence>
<feature type="compositionally biased region" description="Basic and acidic residues" evidence="1">
    <location>
        <begin position="402"/>
        <end position="413"/>
    </location>
</feature>
<feature type="region of interest" description="Disordered" evidence="1">
    <location>
        <begin position="370"/>
        <end position="413"/>
    </location>
</feature>
<feature type="chain" id="PRO_5028868290" evidence="2">
    <location>
        <begin position="28"/>
        <end position="413"/>
    </location>
</feature>
<organism evidence="3 4">
    <name type="scientific">Orbilia oligospora</name>
    <name type="common">Nematode-trapping fungus</name>
    <name type="synonym">Arthrobotrys oligospora</name>
    <dbReference type="NCBI Taxonomy" id="2813651"/>
    <lineage>
        <taxon>Eukaryota</taxon>
        <taxon>Fungi</taxon>
        <taxon>Dikarya</taxon>
        <taxon>Ascomycota</taxon>
        <taxon>Pezizomycotina</taxon>
        <taxon>Orbiliomycetes</taxon>
        <taxon>Orbiliales</taxon>
        <taxon>Orbiliaceae</taxon>
        <taxon>Orbilia</taxon>
    </lineage>
</organism>
<proteinExistence type="predicted"/>
<evidence type="ECO:0000256" key="2">
    <source>
        <dbReference type="SAM" id="SignalP"/>
    </source>
</evidence>
<reference evidence="3 4" key="1">
    <citation type="submission" date="2020-01" db="EMBL/GenBank/DDBJ databases">
        <authorList>
            <person name="Palmer J.M."/>
        </authorList>
    </citation>
    <scope>NUCLEOTIDE SEQUENCE [LARGE SCALE GENOMIC DNA]</scope>
    <source>
        <strain evidence="3 4">TWF970</strain>
    </source>
</reference>
<evidence type="ECO:0000313" key="4">
    <source>
        <dbReference type="Proteomes" id="UP000474640"/>
    </source>
</evidence>
<keyword evidence="2" id="KW-0732">Signal</keyword>
<dbReference type="AlphaFoldDB" id="A0A7C8V9C0"/>
<feature type="compositionally biased region" description="Gly residues" evidence="1">
    <location>
        <begin position="370"/>
        <end position="386"/>
    </location>
</feature>
<name>A0A7C8V9C0_ORBOL</name>
<comment type="caution">
    <text evidence="3">The sequence shown here is derived from an EMBL/GenBank/DDBJ whole genome shotgun (WGS) entry which is preliminary data.</text>
</comment>